<organism evidence="1 2">
    <name type="scientific">Ogataea polymorpha</name>
    <dbReference type="NCBI Taxonomy" id="460523"/>
    <lineage>
        <taxon>Eukaryota</taxon>
        <taxon>Fungi</taxon>
        <taxon>Dikarya</taxon>
        <taxon>Ascomycota</taxon>
        <taxon>Saccharomycotina</taxon>
        <taxon>Pichiomycetes</taxon>
        <taxon>Pichiales</taxon>
        <taxon>Pichiaceae</taxon>
        <taxon>Ogataea</taxon>
    </lineage>
</organism>
<evidence type="ECO:0000313" key="1">
    <source>
        <dbReference type="EMBL" id="KAH3673881.1"/>
    </source>
</evidence>
<dbReference type="Proteomes" id="UP000788993">
    <property type="component" value="Unassembled WGS sequence"/>
</dbReference>
<evidence type="ECO:0000313" key="2">
    <source>
        <dbReference type="Proteomes" id="UP000788993"/>
    </source>
</evidence>
<protein>
    <submittedName>
        <fullName evidence="1">Uncharacterized protein</fullName>
    </submittedName>
</protein>
<keyword evidence="2" id="KW-1185">Reference proteome</keyword>
<accession>A0A9P8TD36</accession>
<proteinExistence type="predicted"/>
<gene>
    <name evidence="1" type="ORF">OGATHE_001861</name>
</gene>
<name>A0A9P8TD36_9ASCO</name>
<dbReference type="EMBL" id="JAEUBD010000526">
    <property type="protein sequence ID" value="KAH3673881.1"/>
    <property type="molecule type" value="Genomic_DNA"/>
</dbReference>
<comment type="caution">
    <text evidence="1">The sequence shown here is derived from an EMBL/GenBank/DDBJ whole genome shotgun (WGS) entry which is preliminary data.</text>
</comment>
<reference evidence="1" key="1">
    <citation type="journal article" date="2021" name="Open Biol.">
        <title>Shared evolutionary footprints suggest mitochondrial oxidative damage underlies multiple complex I losses in fungi.</title>
        <authorList>
            <person name="Schikora-Tamarit M.A."/>
            <person name="Marcet-Houben M."/>
            <person name="Nosek J."/>
            <person name="Gabaldon T."/>
        </authorList>
    </citation>
    <scope>NUCLEOTIDE SEQUENCE</scope>
    <source>
        <strain evidence="1">NCAIM Y.01608</strain>
    </source>
</reference>
<dbReference type="AlphaFoldDB" id="A0A9P8TD36"/>
<reference evidence="1" key="2">
    <citation type="submission" date="2021-01" db="EMBL/GenBank/DDBJ databases">
        <authorList>
            <person name="Schikora-Tamarit M.A."/>
        </authorList>
    </citation>
    <scope>NUCLEOTIDE SEQUENCE</scope>
    <source>
        <strain evidence="1">NCAIM Y.01608</strain>
    </source>
</reference>
<sequence>MVAGWALERARMSSRVFRRDVMVTEDHSWERNSVKEACNSLMIDQNLLRSSISPRIADKLSFMSSWTSRTLDAFKSFDRSFTSLRHAFSNRLKDERATSGSSFLPSGLSLLHCLFRESMDSLSMPASFSTVLTTRAMLDRINSIFASTKVLSAKNAL</sequence>